<dbReference type="PANTHER" id="PTHR31234:SF72">
    <property type="entry name" value="NDR1_HIN1-LIKE PROTEIN 6"/>
    <property type="match status" value="1"/>
</dbReference>
<evidence type="ECO:0000313" key="8">
    <source>
        <dbReference type="EMBL" id="WOL18216.1"/>
    </source>
</evidence>
<keyword evidence="4 6" id="KW-0472">Membrane</keyword>
<evidence type="ECO:0000256" key="1">
    <source>
        <dbReference type="ARBA" id="ARBA00004167"/>
    </source>
</evidence>
<evidence type="ECO:0000256" key="5">
    <source>
        <dbReference type="SAM" id="MobiDB-lite"/>
    </source>
</evidence>
<feature type="transmembrane region" description="Helical" evidence="6">
    <location>
        <begin position="63"/>
        <end position="89"/>
    </location>
</feature>
<keyword evidence="9" id="KW-1185">Reference proteome</keyword>
<reference evidence="8 9" key="1">
    <citation type="submission" date="2023-10" db="EMBL/GenBank/DDBJ databases">
        <title>Chromosome-scale genome assembly provides insights into flower coloration mechanisms of Canna indica.</title>
        <authorList>
            <person name="Li C."/>
        </authorList>
    </citation>
    <scope>NUCLEOTIDE SEQUENCE [LARGE SCALE GENOMIC DNA]</scope>
    <source>
        <tissue evidence="8">Flower</tissue>
    </source>
</reference>
<evidence type="ECO:0000256" key="3">
    <source>
        <dbReference type="ARBA" id="ARBA00022989"/>
    </source>
</evidence>
<feature type="compositionally biased region" description="Pro residues" evidence="5">
    <location>
        <begin position="15"/>
        <end position="24"/>
    </location>
</feature>
<dbReference type="InterPro" id="IPR044839">
    <property type="entry name" value="NDR1-like"/>
</dbReference>
<evidence type="ECO:0000313" key="9">
    <source>
        <dbReference type="Proteomes" id="UP001327560"/>
    </source>
</evidence>
<evidence type="ECO:0000259" key="7">
    <source>
        <dbReference type="Pfam" id="PF03168"/>
    </source>
</evidence>
<sequence length="250" mass="27438">MAEHQRIHPVADVESPPPSAPAAPPSLAAPEKSGEQYPPLPQRTVPVAHSRPPKKRRSCCCRCLCWTLLAIVILVVAIAATAGVLYLIFDPKLPKYSVDRLGISNFTVDSNMTTISATFNVTVTARNPNKRIGIYYKEGSELSTWYNDERLSSGSFPAFYQGHRNTTVLHVSLAGETQIGSKLLTELQQQQQTGMIPLEVNGEVPVRVKFGSLKLKKVTFKVRCNLVVNSLSTGSDISIRSSSCKFKLKI</sequence>
<name>A0AAQ3QMK2_9LILI</name>
<keyword evidence="3 6" id="KW-1133">Transmembrane helix</keyword>
<dbReference type="Gene3D" id="2.60.40.1820">
    <property type="match status" value="1"/>
</dbReference>
<proteinExistence type="predicted"/>
<dbReference type="EMBL" id="CP136897">
    <property type="protein sequence ID" value="WOL18216.1"/>
    <property type="molecule type" value="Genomic_DNA"/>
</dbReference>
<dbReference type="GO" id="GO:0098542">
    <property type="term" value="P:defense response to other organism"/>
    <property type="evidence" value="ECO:0007669"/>
    <property type="project" value="InterPro"/>
</dbReference>
<dbReference type="GO" id="GO:0005886">
    <property type="term" value="C:plasma membrane"/>
    <property type="evidence" value="ECO:0007669"/>
    <property type="project" value="TreeGrafter"/>
</dbReference>
<evidence type="ECO:0000256" key="2">
    <source>
        <dbReference type="ARBA" id="ARBA00022692"/>
    </source>
</evidence>
<feature type="region of interest" description="Disordered" evidence="5">
    <location>
        <begin position="1"/>
        <end position="55"/>
    </location>
</feature>
<dbReference type="AlphaFoldDB" id="A0AAQ3QMK2"/>
<dbReference type="PANTHER" id="PTHR31234">
    <property type="entry name" value="LATE EMBRYOGENESIS ABUNDANT (LEA) HYDROXYPROLINE-RICH GLYCOPROTEIN FAMILY"/>
    <property type="match status" value="1"/>
</dbReference>
<dbReference type="InterPro" id="IPR004864">
    <property type="entry name" value="LEA_2"/>
</dbReference>
<accession>A0AAQ3QMK2</accession>
<organism evidence="8 9">
    <name type="scientific">Canna indica</name>
    <name type="common">Indian-shot</name>
    <dbReference type="NCBI Taxonomy" id="4628"/>
    <lineage>
        <taxon>Eukaryota</taxon>
        <taxon>Viridiplantae</taxon>
        <taxon>Streptophyta</taxon>
        <taxon>Embryophyta</taxon>
        <taxon>Tracheophyta</taxon>
        <taxon>Spermatophyta</taxon>
        <taxon>Magnoliopsida</taxon>
        <taxon>Liliopsida</taxon>
        <taxon>Zingiberales</taxon>
        <taxon>Cannaceae</taxon>
        <taxon>Canna</taxon>
    </lineage>
</organism>
<dbReference type="Pfam" id="PF03168">
    <property type="entry name" value="LEA_2"/>
    <property type="match status" value="1"/>
</dbReference>
<feature type="compositionally biased region" description="Basic and acidic residues" evidence="5">
    <location>
        <begin position="1"/>
        <end position="11"/>
    </location>
</feature>
<protein>
    <submittedName>
        <fullName evidence="8">NDR1/HIN1-like protein 6</fullName>
    </submittedName>
</protein>
<gene>
    <name evidence="8" type="ORF">Cni_G27009</name>
</gene>
<evidence type="ECO:0000256" key="4">
    <source>
        <dbReference type="ARBA" id="ARBA00023136"/>
    </source>
</evidence>
<evidence type="ECO:0000256" key="6">
    <source>
        <dbReference type="SAM" id="Phobius"/>
    </source>
</evidence>
<comment type="subcellular location">
    <subcellularLocation>
        <location evidence="1">Membrane</location>
        <topology evidence="1">Single-pass membrane protein</topology>
    </subcellularLocation>
</comment>
<keyword evidence="2 6" id="KW-0812">Transmembrane</keyword>
<dbReference type="Proteomes" id="UP001327560">
    <property type="component" value="Chromosome 8"/>
</dbReference>
<feature type="domain" description="Late embryogenesis abundant protein LEA-2 subgroup" evidence="7">
    <location>
        <begin position="122"/>
        <end position="224"/>
    </location>
</feature>